<evidence type="ECO:0000259" key="9">
    <source>
        <dbReference type="Pfam" id="PF25137"/>
    </source>
</evidence>
<dbReference type="GO" id="GO:0046872">
    <property type="term" value="F:metal ion binding"/>
    <property type="evidence" value="ECO:0007669"/>
    <property type="project" value="InterPro"/>
</dbReference>
<dbReference type="InterPro" id="IPR018211">
    <property type="entry name" value="ADH_Fe_CS"/>
</dbReference>
<dbReference type="GO" id="GO:0004022">
    <property type="term" value="F:alcohol dehydrogenase (NAD+) activity"/>
    <property type="evidence" value="ECO:0007669"/>
    <property type="project" value="InterPro"/>
</dbReference>
<evidence type="ECO:0000256" key="4">
    <source>
        <dbReference type="ARBA" id="ARBA00022946"/>
    </source>
</evidence>
<dbReference type="PANTHER" id="PTHR11496:SF102">
    <property type="entry name" value="ALCOHOL DEHYDROGENASE 4"/>
    <property type="match status" value="1"/>
</dbReference>
<dbReference type="InterPro" id="IPR039697">
    <property type="entry name" value="Alcohol_dehydrogenase_Fe"/>
</dbReference>
<dbReference type="FunFam" id="3.40.50.1970:FF:000003">
    <property type="entry name" value="Alcohol dehydrogenase, iron-containing"/>
    <property type="match status" value="1"/>
</dbReference>
<keyword evidence="5" id="KW-0560">Oxidoreductase</keyword>
<dbReference type="CDD" id="cd08190">
    <property type="entry name" value="HOT"/>
    <property type="match status" value="1"/>
</dbReference>
<dbReference type="EMBL" id="WHOD01000121">
    <property type="protein sequence ID" value="NOU97815.1"/>
    <property type="molecule type" value="Genomic_DNA"/>
</dbReference>
<evidence type="ECO:0000256" key="3">
    <source>
        <dbReference type="ARBA" id="ARBA00013182"/>
    </source>
</evidence>
<dbReference type="InterPro" id="IPR001670">
    <property type="entry name" value="ADH_Fe/GldA"/>
</dbReference>
<feature type="domain" description="Alcohol dehydrogenase iron-type/glycerol dehydrogenase GldA" evidence="8">
    <location>
        <begin position="12"/>
        <end position="179"/>
    </location>
</feature>
<keyword evidence="6" id="KW-0520">NAD</keyword>
<evidence type="ECO:0000313" key="10">
    <source>
        <dbReference type="EMBL" id="NOU97815.1"/>
    </source>
</evidence>
<dbReference type="RefSeq" id="WP_171656055.1">
    <property type="nucleotide sequence ID" value="NZ_WHOD01000121.1"/>
</dbReference>
<dbReference type="PANTHER" id="PTHR11496">
    <property type="entry name" value="ALCOHOL DEHYDROGENASE"/>
    <property type="match status" value="1"/>
</dbReference>
<dbReference type="InterPro" id="IPR042157">
    <property type="entry name" value="HOT"/>
</dbReference>
<keyword evidence="11" id="KW-1185">Reference proteome</keyword>
<dbReference type="Proteomes" id="UP000641588">
    <property type="component" value="Unassembled WGS sequence"/>
</dbReference>
<sequence length="401" mass="42787">MRDTWSYFPSGKIIFGNGAIHKLGELLKNMNARNIFLITDKGIVQSGILNTVMHILEKDNFQVKVFDGTTPEPPVSKVLECYEYAKKEINADVIIGLGGGSSIDLAKVVALLVAHGGQPQDYFGENAIPSAIAPLIAIPTTAGTGSEVTSVAVVTDTVNNIKVGISNNYLRPAVALLDPELTMQLPPYVTACSGIDALAHAIEAYLAKDFKYIQAEGDILFQGSAPISDTLALQAIELISKNLVTAVQQGTNLEARSNMLLGSLLAGLAFSNAGTAAAHALAYPIGGLSKSPHGEVTGLLLPYVISYNARTTGDKINKLAQALHIPAHNLHLASDKIQLVVSHIIDILQQIGLPTQLHSIGIKREQLPEIAEKAIQIERLIRNNPRAATIGGFIDLLEKAY</sequence>
<evidence type="ECO:0000313" key="11">
    <source>
        <dbReference type="Proteomes" id="UP000641588"/>
    </source>
</evidence>
<evidence type="ECO:0000256" key="2">
    <source>
        <dbReference type="ARBA" id="ARBA00010005"/>
    </source>
</evidence>
<evidence type="ECO:0000256" key="5">
    <source>
        <dbReference type="ARBA" id="ARBA00023002"/>
    </source>
</evidence>
<dbReference type="SUPFAM" id="SSF56796">
    <property type="entry name" value="Dehydroquinate synthase-like"/>
    <property type="match status" value="1"/>
</dbReference>
<evidence type="ECO:0000256" key="1">
    <source>
        <dbReference type="ARBA" id="ARBA00000813"/>
    </source>
</evidence>
<accession>A0A972H355</accession>
<evidence type="ECO:0000256" key="7">
    <source>
        <dbReference type="ARBA" id="ARBA00049496"/>
    </source>
</evidence>
<dbReference type="Pfam" id="PF00465">
    <property type="entry name" value="Fe-ADH"/>
    <property type="match status" value="1"/>
</dbReference>
<dbReference type="Gene3D" id="1.20.1090.10">
    <property type="entry name" value="Dehydroquinate synthase-like - alpha domain"/>
    <property type="match status" value="1"/>
</dbReference>
<name>A0A972H355_9BACL</name>
<dbReference type="AlphaFoldDB" id="A0A972H355"/>
<gene>
    <name evidence="10" type="ORF">GC093_31985</name>
</gene>
<keyword evidence="4" id="KW-0809">Transit peptide</keyword>
<comment type="similarity">
    <text evidence="2">Belongs to the iron-containing alcohol dehydrogenase family. Hydroxyacid-oxoacid transhydrogenase subfamily.</text>
</comment>
<dbReference type="InterPro" id="IPR056798">
    <property type="entry name" value="ADH_Fe_C"/>
</dbReference>
<comment type="catalytic activity">
    <reaction evidence="1">
        <text>(S)-3-hydroxybutanoate + 2-oxoglutarate = (R)-2-hydroxyglutarate + acetoacetate</text>
        <dbReference type="Rhea" id="RHEA:23048"/>
        <dbReference type="ChEBI" id="CHEBI:11047"/>
        <dbReference type="ChEBI" id="CHEBI:13705"/>
        <dbReference type="ChEBI" id="CHEBI:15801"/>
        <dbReference type="ChEBI" id="CHEBI:16810"/>
        <dbReference type="EC" id="1.1.99.24"/>
    </reaction>
</comment>
<proteinExistence type="inferred from homology"/>
<comment type="catalytic activity">
    <reaction evidence="7">
        <text>4-hydroxybutanoate + 2-oxoglutarate = (R)-2-hydroxyglutarate + succinate semialdehyde</text>
        <dbReference type="Rhea" id="RHEA:24734"/>
        <dbReference type="ChEBI" id="CHEBI:15801"/>
        <dbReference type="ChEBI" id="CHEBI:16724"/>
        <dbReference type="ChEBI" id="CHEBI:16810"/>
        <dbReference type="ChEBI" id="CHEBI:57706"/>
        <dbReference type="EC" id="1.1.99.24"/>
    </reaction>
</comment>
<dbReference type="EC" id="1.1.99.24" evidence="3"/>
<evidence type="ECO:0000256" key="6">
    <source>
        <dbReference type="ARBA" id="ARBA00023027"/>
    </source>
</evidence>
<dbReference type="Gene3D" id="3.40.50.1970">
    <property type="match status" value="1"/>
</dbReference>
<dbReference type="Pfam" id="PF25137">
    <property type="entry name" value="ADH_Fe_C"/>
    <property type="match status" value="1"/>
</dbReference>
<reference evidence="10" key="1">
    <citation type="submission" date="2019-10" db="EMBL/GenBank/DDBJ databases">
        <title>Description of Paenibacillus glebae sp. nov.</title>
        <authorList>
            <person name="Carlier A."/>
            <person name="Qi S."/>
        </authorList>
    </citation>
    <scope>NUCLEOTIDE SEQUENCE</scope>
    <source>
        <strain evidence="10">LMG 31456</strain>
    </source>
</reference>
<comment type="caution">
    <text evidence="10">The sequence shown here is derived from an EMBL/GenBank/DDBJ whole genome shotgun (WGS) entry which is preliminary data.</text>
</comment>
<evidence type="ECO:0000259" key="8">
    <source>
        <dbReference type="Pfam" id="PF00465"/>
    </source>
</evidence>
<dbReference type="GO" id="GO:0047988">
    <property type="term" value="F:hydroxyacid-oxoacid transhydrogenase activity"/>
    <property type="evidence" value="ECO:0007669"/>
    <property type="project" value="UniProtKB-EC"/>
</dbReference>
<organism evidence="10 11">
    <name type="scientific">Paenibacillus foliorum</name>
    <dbReference type="NCBI Taxonomy" id="2654974"/>
    <lineage>
        <taxon>Bacteria</taxon>
        <taxon>Bacillati</taxon>
        <taxon>Bacillota</taxon>
        <taxon>Bacilli</taxon>
        <taxon>Bacillales</taxon>
        <taxon>Paenibacillaceae</taxon>
        <taxon>Paenibacillus</taxon>
    </lineage>
</organism>
<dbReference type="PROSITE" id="PS00913">
    <property type="entry name" value="ADH_IRON_1"/>
    <property type="match status" value="1"/>
</dbReference>
<feature type="domain" description="Fe-containing alcohol dehydrogenase-like C-terminal" evidence="9">
    <location>
        <begin position="190"/>
        <end position="401"/>
    </location>
</feature>
<protein>
    <recommendedName>
        <fullName evidence="3">hydroxyacid-oxoacid transhydrogenase</fullName>
        <ecNumber evidence="3">1.1.99.24</ecNumber>
    </recommendedName>
</protein>